<name>A0A0V1LSN7_9BILA</name>
<dbReference type="AlphaFoldDB" id="A0A0V1LSN7"/>
<accession>A0A0V1LSN7</accession>
<proteinExistence type="predicted"/>
<comment type="caution">
    <text evidence="2">The sequence shown here is derived from an EMBL/GenBank/DDBJ whole genome shotgun (WGS) entry which is preliminary data.</text>
</comment>
<dbReference type="EMBL" id="JYDW01000009">
    <property type="protein sequence ID" value="KRZ62412.1"/>
    <property type="molecule type" value="Genomic_DNA"/>
</dbReference>
<feature type="region of interest" description="Disordered" evidence="1">
    <location>
        <begin position="112"/>
        <end position="183"/>
    </location>
</feature>
<evidence type="ECO:0000313" key="3">
    <source>
        <dbReference type="Proteomes" id="UP000054721"/>
    </source>
</evidence>
<gene>
    <name evidence="2" type="ORF">T02_1525</name>
</gene>
<dbReference type="OrthoDB" id="10299641at2759"/>
<organism evidence="2 3">
    <name type="scientific">Trichinella nativa</name>
    <dbReference type="NCBI Taxonomy" id="6335"/>
    <lineage>
        <taxon>Eukaryota</taxon>
        <taxon>Metazoa</taxon>
        <taxon>Ecdysozoa</taxon>
        <taxon>Nematoda</taxon>
        <taxon>Enoplea</taxon>
        <taxon>Dorylaimia</taxon>
        <taxon>Trichinellida</taxon>
        <taxon>Trichinellidae</taxon>
        <taxon>Trichinella</taxon>
    </lineage>
</organism>
<sequence length="183" mass="20135">MLSLIEKSLINVAEEKSSIIVTRLINNFCRGPLAKDLSNAGRRETRLHVIHNFTRFLSLLRFSSVSTLNKLLSFLDVASDSQTSNRSLQTASLSPPFLLTRASEATDAAAIRRPSRQLTIEGERERAKPSGESKWRSQAENQSPKDTSCMDGPERGKDYAKNNTTGMSGEQQAGLILAKPNTA</sequence>
<feature type="compositionally biased region" description="Basic and acidic residues" evidence="1">
    <location>
        <begin position="121"/>
        <end position="137"/>
    </location>
</feature>
<protein>
    <submittedName>
        <fullName evidence="2">Uncharacterized protein</fullName>
    </submittedName>
</protein>
<dbReference type="Proteomes" id="UP000054721">
    <property type="component" value="Unassembled WGS sequence"/>
</dbReference>
<reference evidence="2 3" key="1">
    <citation type="submission" date="2015-05" db="EMBL/GenBank/DDBJ databases">
        <title>Evolution of Trichinella species and genotypes.</title>
        <authorList>
            <person name="Korhonen P.K."/>
            <person name="Edoardo P."/>
            <person name="Giuseppe L.R."/>
            <person name="Gasser R.B."/>
        </authorList>
    </citation>
    <scope>NUCLEOTIDE SEQUENCE [LARGE SCALE GENOMIC DNA]</scope>
    <source>
        <strain evidence="2">ISS10</strain>
    </source>
</reference>
<evidence type="ECO:0000313" key="2">
    <source>
        <dbReference type="EMBL" id="KRZ62412.1"/>
    </source>
</evidence>
<keyword evidence="3" id="KW-1185">Reference proteome</keyword>
<feature type="compositionally biased region" description="Polar residues" evidence="1">
    <location>
        <begin position="161"/>
        <end position="171"/>
    </location>
</feature>
<evidence type="ECO:0000256" key="1">
    <source>
        <dbReference type="SAM" id="MobiDB-lite"/>
    </source>
</evidence>